<accession>A0ABD2DPP8</accession>
<comment type="caution">
    <text evidence="3">The sequence shown here is derived from an EMBL/GenBank/DDBJ whole genome shotgun (WGS) entry which is preliminary data.</text>
</comment>
<dbReference type="SUPFAM" id="SSF52768">
    <property type="entry name" value="Arginase/deacetylase"/>
    <property type="match status" value="1"/>
</dbReference>
<dbReference type="EMBL" id="JBFSEQ010000009">
    <property type="protein sequence ID" value="KAL2768773.1"/>
    <property type="molecule type" value="Genomic_DNA"/>
</dbReference>
<evidence type="ECO:0000256" key="1">
    <source>
        <dbReference type="ARBA" id="ARBA00022801"/>
    </source>
</evidence>
<sequence>MTSTGQDSTTTRQRRSRHNPQSPLHDSSVTSKRSVKKGAVPRSSPNLAEVKKKGKMKKLGQVTEEDLIVGLQGMDLNLEAKPLSGTGLVLDEQLNEFHCLWDDSFPEGPERLHAIKEQLVQEGLLDRCVSFQARFAEKEELMLVHR</sequence>
<evidence type="ECO:0000313" key="3">
    <source>
        <dbReference type="EMBL" id="KAL2768773.1"/>
    </source>
</evidence>
<protein>
    <submittedName>
        <fullName evidence="3">Histone deacetylase 6 isoform c</fullName>
    </submittedName>
</protein>
<dbReference type="AlphaFoldDB" id="A0ABD2DPP8"/>
<keyword evidence="4" id="KW-1185">Reference proteome</keyword>
<dbReference type="Proteomes" id="UP001610411">
    <property type="component" value="Unassembled WGS sequence"/>
</dbReference>
<feature type="compositionally biased region" description="Polar residues" evidence="2">
    <location>
        <begin position="19"/>
        <end position="32"/>
    </location>
</feature>
<name>A0ABD2DPP8_DAUMA</name>
<dbReference type="GO" id="GO:0016787">
    <property type="term" value="F:hydrolase activity"/>
    <property type="evidence" value="ECO:0007669"/>
    <property type="project" value="UniProtKB-KW"/>
</dbReference>
<dbReference type="InterPro" id="IPR023696">
    <property type="entry name" value="Ureohydrolase_dom_sf"/>
</dbReference>
<gene>
    <name evidence="3" type="ORF">WCI35_024315</name>
</gene>
<feature type="compositionally biased region" description="Low complexity" evidence="2">
    <location>
        <begin position="1"/>
        <end position="11"/>
    </location>
</feature>
<evidence type="ECO:0000256" key="2">
    <source>
        <dbReference type="SAM" id="MobiDB-lite"/>
    </source>
</evidence>
<dbReference type="EMBL" id="JBFSEQ010000009">
    <property type="protein sequence ID" value="KAL2768772.1"/>
    <property type="molecule type" value="Genomic_DNA"/>
</dbReference>
<dbReference type="InterPro" id="IPR037138">
    <property type="entry name" value="His_deacetylse_dom_sf"/>
</dbReference>
<organism evidence="3 4">
    <name type="scientific">Daubentonia madagascariensis</name>
    <name type="common">Aye-aye</name>
    <name type="synonym">Sciurus madagascariensis</name>
    <dbReference type="NCBI Taxonomy" id="31869"/>
    <lineage>
        <taxon>Eukaryota</taxon>
        <taxon>Metazoa</taxon>
        <taxon>Chordata</taxon>
        <taxon>Craniata</taxon>
        <taxon>Vertebrata</taxon>
        <taxon>Euteleostomi</taxon>
        <taxon>Mammalia</taxon>
        <taxon>Eutheria</taxon>
        <taxon>Euarchontoglires</taxon>
        <taxon>Primates</taxon>
        <taxon>Strepsirrhini</taxon>
        <taxon>Chiromyiformes</taxon>
        <taxon>Daubentoniidae</taxon>
        <taxon>Daubentonia</taxon>
    </lineage>
</organism>
<reference evidence="3 4" key="1">
    <citation type="journal article" date="2024" name="G3 (Bethesda)">
        <title>A hybrid genome assembly of the endangered aye-aye (Daubentonia madagascariensis).</title>
        <authorList>
            <person name="Versoza C.J."/>
            <person name="Pfeifer S.P."/>
        </authorList>
    </citation>
    <scope>NUCLEOTIDE SEQUENCE [LARGE SCALE GENOMIC DNA]</scope>
    <source>
        <strain evidence="3">6821</strain>
    </source>
</reference>
<evidence type="ECO:0000313" key="4">
    <source>
        <dbReference type="Proteomes" id="UP001610411"/>
    </source>
</evidence>
<proteinExistence type="predicted"/>
<dbReference type="Gene3D" id="3.40.800.20">
    <property type="entry name" value="Histone deacetylase domain"/>
    <property type="match status" value="1"/>
</dbReference>
<feature type="region of interest" description="Disordered" evidence="2">
    <location>
        <begin position="1"/>
        <end position="56"/>
    </location>
</feature>
<keyword evidence="1" id="KW-0378">Hydrolase</keyword>